<dbReference type="InterPro" id="IPR011009">
    <property type="entry name" value="Kinase-like_dom_sf"/>
</dbReference>
<dbReference type="PROSITE" id="PS00107">
    <property type="entry name" value="PROTEIN_KINASE_ATP"/>
    <property type="match status" value="1"/>
</dbReference>
<dbReference type="Pfam" id="PF00069">
    <property type="entry name" value="Pkinase"/>
    <property type="match status" value="2"/>
</dbReference>
<evidence type="ECO:0000256" key="10">
    <source>
        <dbReference type="SAM" id="MobiDB-lite"/>
    </source>
</evidence>
<evidence type="ECO:0000256" key="7">
    <source>
        <dbReference type="ARBA" id="ARBA00022990"/>
    </source>
</evidence>
<dbReference type="PROSITE" id="PS00062">
    <property type="entry name" value="ALDOKETO_REDUCTASE_2"/>
    <property type="match status" value="1"/>
</dbReference>
<dbReference type="AlphaFoldDB" id="A0A5A7RFB1"/>
<evidence type="ECO:0000256" key="5">
    <source>
        <dbReference type="ARBA" id="ARBA00022840"/>
    </source>
</evidence>
<keyword evidence="4" id="KW-0418">Kinase</keyword>
<dbReference type="SUPFAM" id="SSF56112">
    <property type="entry name" value="Protein kinase-like (PK-like)"/>
    <property type="match status" value="1"/>
</dbReference>
<comment type="similarity">
    <text evidence="1">Belongs to the aldo/keto reductase family.</text>
</comment>
<evidence type="ECO:0000313" key="13">
    <source>
        <dbReference type="Proteomes" id="UP000325081"/>
    </source>
</evidence>
<dbReference type="OrthoDB" id="346907at2759"/>
<dbReference type="InterPro" id="IPR044498">
    <property type="entry name" value="AKR4C"/>
</dbReference>
<dbReference type="FunFam" id="3.20.20.100:FF:000010">
    <property type="entry name" value="NADPH-dependent aldo-keto reductase, chloroplastic"/>
    <property type="match status" value="1"/>
</dbReference>
<dbReference type="Gene3D" id="1.10.510.10">
    <property type="entry name" value="Transferase(Phosphotransferase) domain 1"/>
    <property type="match status" value="1"/>
</dbReference>
<proteinExistence type="inferred from homology"/>
<organism evidence="12 13">
    <name type="scientific">Striga asiatica</name>
    <name type="common">Asiatic witchweed</name>
    <name type="synonym">Buchnera asiatica</name>
    <dbReference type="NCBI Taxonomy" id="4170"/>
    <lineage>
        <taxon>Eukaryota</taxon>
        <taxon>Viridiplantae</taxon>
        <taxon>Streptophyta</taxon>
        <taxon>Embryophyta</taxon>
        <taxon>Tracheophyta</taxon>
        <taxon>Spermatophyta</taxon>
        <taxon>Magnoliopsida</taxon>
        <taxon>eudicotyledons</taxon>
        <taxon>Gunneridae</taxon>
        <taxon>Pentapetalae</taxon>
        <taxon>asterids</taxon>
        <taxon>lamiids</taxon>
        <taxon>Lamiales</taxon>
        <taxon>Orobanchaceae</taxon>
        <taxon>Buchnereae</taxon>
        <taxon>Striga</taxon>
    </lineage>
</organism>
<dbReference type="InterPro" id="IPR008271">
    <property type="entry name" value="Ser/Thr_kinase_AS"/>
</dbReference>
<dbReference type="InterPro" id="IPR023210">
    <property type="entry name" value="NADP_OxRdtase_dom"/>
</dbReference>
<dbReference type="PANTHER" id="PTHR11732">
    <property type="entry name" value="ALDO/KETO REDUCTASE"/>
    <property type="match status" value="1"/>
</dbReference>
<name>A0A5A7RFB1_STRAF</name>
<keyword evidence="13" id="KW-1185">Reference proteome</keyword>
<dbReference type="GO" id="GO:0004672">
    <property type="term" value="F:protein kinase activity"/>
    <property type="evidence" value="ECO:0007669"/>
    <property type="project" value="InterPro"/>
</dbReference>
<dbReference type="Gene3D" id="3.30.200.20">
    <property type="entry name" value="Phosphorylase Kinase, domain 1"/>
    <property type="match status" value="1"/>
</dbReference>
<keyword evidence="2" id="KW-0808">Transferase</keyword>
<dbReference type="GO" id="GO:0005524">
    <property type="term" value="F:ATP binding"/>
    <property type="evidence" value="ECO:0007669"/>
    <property type="project" value="UniProtKB-UniRule"/>
</dbReference>
<evidence type="ECO:0000256" key="3">
    <source>
        <dbReference type="ARBA" id="ARBA00022741"/>
    </source>
</evidence>
<feature type="region of interest" description="Disordered" evidence="10">
    <location>
        <begin position="651"/>
        <end position="707"/>
    </location>
</feature>
<evidence type="ECO:0000313" key="12">
    <source>
        <dbReference type="EMBL" id="GER55869.1"/>
    </source>
</evidence>
<dbReference type="PROSITE" id="PS00108">
    <property type="entry name" value="PROTEIN_KINASE_ST"/>
    <property type="match status" value="1"/>
</dbReference>
<evidence type="ECO:0000256" key="8">
    <source>
        <dbReference type="ARBA" id="ARBA00023002"/>
    </source>
</evidence>
<feature type="binding site" evidence="9">
    <location>
        <position position="366"/>
    </location>
    <ligand>
        <name>ATP</name>
        <dbReference type="ChEBI" id="CHEBI:30616"/>
    </ligand>
</feature>
<evidence type="ECO:0000256" key="4">
    <source>
        <dbReference type="ARBA" id="ARBA00022777"/>
    </source>
</evidence>
<dbReference type="CDD" id="cd14009">
    <property type="entry name" value="STKc_ATG1_ULK_like"/>
    <property type="match status" value="1"/>
</dbReference>
<protein>
    <submittedName>
        <fullName evidence="12">NAD(P)-linked oxidoreductase superfamily protein</fullName>
    </submittedName>
</protein>
<evidence type="ECO:0000256" key="6">
    <source>
        <dbReference type="ARBA" id="ARBA00022857"/>
    </source>
</evidence>
<dbReference type="InterPro" id="IPR036812">
    <property type="entry name" value="NAD(P)_OxRdtase_dom_sf"/>
</dbReference>
<dbReference type="GO" id="GO:0016491">
    <property type="term" value="F:oxidoreductase activity"/>
    <property type="evidence" value="ECO:0007669"/>
    <property type="project" value="UniProtKB-KW"/>
</dbReference>
<dbReference type="InterPro" id="IPR020471">
    <property type="entry name" value="AKR"/>
</dbReference>
<dbReference type="InterPro" id="IPR018170">
    <property type="entry name" value="Aldo/ket_reductase_CS"/>
</dbReference>
<dbReference type="InterPro" id="IPR017441">
    <property type="entry name" value="Protein_kinase_ATP_BS"/>
</dbReference>
<dbReference type="CDD" id="cd19125">
    <property type="entry name" value="AKR_AKR4C1-15"/>
    <property type="match status" value="1"/>
</dbReference>
<feature type="domain" description="Protein kinase" evidence="11">
    <location>
        <begin position="337"/>
        <end position="646"/>
    </location>
</feature>
<keyword evidence="6" id="KW-0521">NADP</keyword>
<reference evidence="13" key="1">
    <citation type="journal article" date="2019" name="Curr. Biol.">
        <title>Genome Sequence of Striga asiatica Provides Insight into the Evolution of Plant Parasitism.</title>
        <authorList>
            <person name="Yoshida S."/>
            <person name="Kim S."/>
            <person name="Wafula E.K."/>
            <person name="Tanskanen J."/>
            <person name="Kim Y.M."/>
            <person name="Honaas L."/>
            <person name="Yang Z."/>
            <person name="Spallek T."/>
            <person name="Conn C.E."/>
            <person name="Ichihashi Y."/>
            <person name="Cheong K."/>
            <person name="Cui S."/>
            <person name="Der J.P."/>
            <person name="Gundlach H."/>
            <person name="Jiao Y."/>
            <person name="Hori C."/>
            <person name="Ishida J.K."/>
            <person name="Kasahara H."/>
            <person name="Kiba T."/>
            <person name="Kim M.S."/>
            <person name="Koo N."/>
            <person name="Laohavisit A."/>
            <person name="Lee Y.H."/>
            <person name="Lumba S."/>
            <person name="McCourt P."/>
            <person name="Mortimer J.C."/>
            <person name="Mutuku J.M."/>
            <person name="Nomura T."/>
            <person name="Sasaki-Sekimoto Y."/>
            <person name="Seto Y."/>
            <person name="Wang Y."/>
            <person name="Wakatake T."/>
            <person name="Sakakibara H."/>
            <person name="Demura T."/>
            <person name="Yamaguchi S."/>
            <person name="Yoneyama K."/>
            <person name="Manabe R.I."/>
            <person name="Nelson D.C."/>
            <person name="Schulman A.H."/>
            <person name="Timko M.P."/>
            <person name="dePamphilis C.W."/>
            <person name="Choi D."/>
            <person name="Shirasu K."/>
        </authorList>
    </citation>
    <scope>NUCLEOTIDE SEQUENCE [LARGE SCALE GENOMIC DNA]</scope>
    <source>
        <strain evidence="13">cv. UVA1</strain>
    </source>
</reference>
<dbReference type="PROSITE" id="PS50011">
    <property type="entry name" value="PROTEIN_KINASE_DOM"/>
    <property type="match status" value="1"/>
</dbReference>
<dbReference type="Proteomes" id="UP000325081">
    <property type="component" value="Unassembled WGS sequence"/>
</dbReference>
<dbReference type="PROSITE" id="PS00063">
    <property type="entry name" value="ALDOKETO_REDUCTASE_3"/>
    <property type="match status" value="1"/>
</dbReference>
<accession>A0A5A7RFB1</accession>
<keyword evidence="8" id="KW-0560">Oxidoreductase</keyword>
<dbReference type="Gene3D" id="3.20.20.100">
    <property type="entry name" value="NADP-dependent oxidoreductase domain"/>
    <property type="match status" value="1"/>
</dbReference>
<keyword evidence="3 9" id="KW-0547">Nucleotide-binding</keyword>
<gene>
    <name evidence="12" type="ORF">STAS_33560</name>
</gene>
<dbReference type="PROSITE" id="PS00798">
    <property type="entry name" value="ALDOKETO_REDUCTASE_1"/>
    <property type="match status" value="1"/>
</dbReference>
<dbReference type="EMBL" id="BKCP01012181">
    <property type="protein sequence ID" value="GER55869.1"/>
    <property type="molecule type" value="Genomic_DNA"/>
</dbReference>
<dbReference type="Pfam" id="PF00248">
    <property type="entry name" value="Aldo_ket_red"/>
    <property type="match status" value="1"/>
</dbReference>
<keyword evidence="5 9" id="KW-0067">ATP-binding</keyword>
<comment type="caution">
    <text evidence="12">The sequence shown here is derived from an EMBL/GenBank/DDBJ whole genome shotgun (WGS) entry which is preliminary data.</text>
</comment>
<evidence type="ECO:0000259" key="11">
    <source>
        <dbReference type="PROSITE" id="PS50011"/>
    </source>
</evidence>
<dbReference type="InterPro" id="IPR000719">
    <property type="entry name" value="Prot_kinase_dom"/>
</dbReference>
<sequence length="985" mass="110434">MGKAIRFFELNNGAKIPSVGLGTWRAADNVVGDAITAAIEAGYRHIDCAQRYGNEKEIGVALKKLFDDGVVKREDLWITSKLWNSDHAPEDVPLALTRTLNDLQLDYIDLYLMHWPVSMRKGSVTFEPQNLTKVDVPSTWKAMEALCDAGKARTIGVSNFSCKKLASLLDTARIPPAVNQVECHLSWQQPKLHDFCKSKGIHLSGYSPLGSSGKSGLKHEVLKNPTVNTVADKLGKTPAQVALRWGLQSGHSVLPKSTNEKRIKENLDVFDWSIPEDVCAHLSEIEQVRLITGSSFVHETFGSYKTIEELWDGCTSQIAGLDAGPEPAIPLFVLNITVIWTPIGAGSFSTVWHARHRVNGTEVAIKEIVTSRLNPKLQESLKSEIFILKRIDHPNIIQLHDMVEKGLFFCSEIFGFGFSFWCLLLEIDGGVDASEISYLTEYDRSDVLRFPPCLSESGKIYIILEYCKGGELSIYIQRHQGKILEESAKHFMQQLAEGLKVLRENNLIHRDLKPQNLLLATDDHNSVLKIADFGFARSLQPRGLAETLCGSPLYMAPEIMQLQKYDAKADLWSVGAILFQLVIGKTPFTGNNQIELLQNIIKSTELQFPRKAVDLNPLCKDLCRKLLRRNPVERLTFEEFFNHPYLSQKKQPDEFLRNSRPHRISDGFSRSTKKTEQNSQEDCFPFSLDDDSSGPDSSPSYQKGPTMKSFKVTDSLESIDQDYVIVTSPSKTCSKPLWNNVGPTSAPVPISQRSIDVITDGLDQPSTDHMTRIGSLRQYADIITELVNDKIEGKKELEAFSIQLVILAIWKQTLHICHTHATSAVEKNSPSRETTDIIQKKSSDLSKSQEPLNICSQIEGRFLREVERAEELAKLVEPGNAEMPDAMELLYQSALALGRHGAVDELMDDIESAIVFYSKAAHLFMFLLIEAPCLIFNPPFSLTNSDRDRIKNYIHVLNNRQSFSRSQRMSVLNIGESDVTTHKPV</sequence>
<dbReference type="SMART" id="SM00220">
    <property type="entry name" value="S_TKc"/>
    <property type="match status" value="1"/>
</dbReference>
<dbReference type="PRINTS" id="PR00069">
    <property type="entry name" value="ALDKETRDTASE"/>
</dbReference>
<evidence type="ECO:0000256" key="1">
    <source>
        <dbReference type="ARBA" id="ARBA00007905"/>
    </source>
</evidence>
<evidence type="ECO:0000256" key="9">
    <source>
        <dbReference type="PROSITE-ProRule" id="PRU10141"/>
    </source>
</evidence>
<dbReference type="Pfam" id="PF24497">
    <property type="entry name" value="MIT_ATG1"/>
    <property type="match status" value="1"/>
</dbReference>
<dbReference type="InterPro" id="IPR056281">
    <property type="entry name" value="MIT_ATG1a/b/c"/>
</dbReference>
<evidence type="ECO:0000256" key="2">
    <source>
        <dbReference type="ARBA" id="ARBA00022679"/>
    </source>
</evidence>
<keyword evidence="7" id="KW-0007">Acetylation</keyword>
<dbReference type="SUPFAM" id="SSF51430">
    <property type="entry name" value="NAD(P)-linked oxidoreductase"/>
    <property type="match status" value="1"/>
</dbReference>